<organism evidence="3 4">
    <name type="scientific">Rubrobacter radiotolerans</name>
    <name type="common">Arthrobacter radiotolerans</name>
    <dbReference type="NCBI Taxonomy" id="42256"/>
    <lineage>
        <taxon>Bacteria</taxon>
        <taxon>Bacillati</taxon>
        <taxon>Actinomycetota</taxon>
        <taxon>Rubrobacteria</taxon>
        <taxon>Rubrobacterales</taxon>
        <taxon>Rubrobacteraceae</taxon>
        <taxon>Rubrobacter</taxon>
    </lineage>
</organism>
<dbReference type="EMBL" id="JAWXXX010000001">
    <property type="protein sequence ID" value="MDX5893348.1"/>
    <property type="molecule type" value="Genomic_DNA"/>
</dbReference>
<dbReference type="Proteomes" id="UP001281130">
    <property type="component" value="Unassembled WGS sequence"/>
</dbReference>
<keyword evidence="2" id="KW-1133">Transmembrane helix</keyword>
<feature type="region of interest" description="Disordered" evidence="1">
    <location>
        <begin position="44"/>
        <end position="184"/>
    </location>
</feature>
<keyword evidence="2" id="KW-0472">Membrane</keyword>
<reference evidence="3" key="1">
    <citation type="submission" date="2023-11" db="EMBL/GenBank/DDBJ databases">
        <title>MicrobeMod: A computational toolkit for identifying prokaryotic methylation and restriction-modification with nanopore sequencing.</title>
        <authorList>
            <person name="Crits-Christoph A."/>
            <person name="Kang S.C."/>
            <person name="Lee H."/>
            <person name="Ostrov N."/>
        </authorList>
    </citation>
    <scope>NUCLEOTIDE SEQUENCE</scope>
    <source>
        <strain evidence="3">ATCC 51242</strain>
    </source>
</reference>
<feature type="compositionally biased region" description="Basic and acidic residues" evidence="1">
    <location>
        <begin position="57"/>
        <end position="90"/>
    </location>
</feature>
<feature type="compositionally biased region" description="Basic and acidic residues" evidence="1">
    <location>
        <begin position="148"/>
        <end position="165"/>
    </location>
</feature>
<dbReference type="InterPro" id="IPR052928">
    <property type="entry name" value="Desiccation-related_membrane"/>
</dbReference>
<accession>A0AB35T5G2</accession>
<keyword evidence="2" id="KW-0812">Transmembrane</keyword>
<dbReference type="InterPro" id="IPR024623">
    <property type="entry name" value="YtxH"/>
</dbReference>
<evidence type="ECO:0000256" key="1">
    <source>
        <dbReference type="SAM" id="MobiDB-lite"/>
    </source>
</evidence>
<comment type="caution">
    <text evidence="3">The sequence shown here is derived from an EMBL/GenBank/DDBJ whole genome shotgun (WGS) entry which is preliminary data.</text>
</comment>
<gene>
    <name evidence="3" type="ORF">SIL72_04825</name>
</gene>
<proteinExistence type="predicted"/>
<protein>
    <submittedName>
        <fullName evidence="3">YtxH domain-containing protein</fullName>
    </submittedName>
</protein>
<dbReference type="Pfam" id="PF12732">
    <property type="entry name" value="YtxH"/>
    <property type="match status" value="1"/>
</dbReference>
<feature type="transmembrane region" description="Helical" evidence="2">
    <location>
        <begin position="25"/>
        <end position="43"/>
    </location>
</feature>
<sequence>MSRKRACPDGAPGVRRQVDVDKKRLGSFIVGGLVGAIAGVLFAPKSGRETRGNLADRAGEARQRSEETYFEARERLRERVSANREAHLRAENAPTASPGGARPSSPEPDERGPEPGTTGEERAGEKPVLRDVSFGREKDVPGPSGAGDRPEELRRKVRETRERLRSRAAQTGPEPQKEPDDDAR</sequence>
<dbReference type="RefSeq" id="WP_084263664.1">
    <property type="nucleotide sequence ID" value="NZ_CP007514.1"/>
</dbReference>
<dbReference type="PANTHER" id="PTHR35792:SF2">
    <property type="entry name" value="GENERAL STRESS PROTEIN"/>
    <property type="match status" value="1"/>
</dbReference>
<evidence type="ECO:0000256" key="2">
    <source>
        <dbReference type="SAM" id="Phobius"/>
    </source>
</evidence>
<feature type="compositionally biased region" description="Basic and acidic residues" evidence="1">
    <location>
        <begin position="108"/>
        <end position="140"/>
    </location>
</feature>
<evidence type="ECO:0000313" key="3">
    <source>
        <dbReference type="EMBL" id="MDX5893348.1"/>
    </source>
</evidence>
<dbReference type="PANTHER" id="PTHR35792">
    <property type="entry name" value="GENERAL STRESS PROTEIN"/>
    <property type="match status" value="1"/>
</dbReference>
<feature type="compositionally biased region" description="Basic and acidic residues" evidence="1">
    <location>
        <begin position="175"/>
        <end position="184"/>
    </location>
</feature>
<name>A0AB35T5G2_RUBRA</name>
<evidence type="ECO:0000313" key="4">
    <source>
        <dbReference type="Proteomes" id="UP001281130"/>
    </source>
</evidence>
<dbReference type="AlphaFoldDB" id="A0AB35T5G2"/>